<comment type="caution">
    <text evidence="2">The sequence shown here is derived from an EMBL/GenBank/DDBJ whole genome shotgun (WGS) entry which is preliminary data.</text>
</comment>
<gene>
    <name evidence="2" type="ORF">QYM36_000273</name>
</gene>
<sequence length="131" mass="14244">MRNKVQENEQPLAYAQCQQNVPMEYTASAYAAAAPATKEPMEAYPAHQQSAIQAPEQYSASEYAVPVSFANEPAKAYPDPQESYLQAPESAGQYKAPATANVDPIQTNTAPSPVKTTVETPIQTSPISYYR</sequence>
<accession>A0AA88IAN0</accession>
<feature type="compositionally biased region" description="Polar residues" evidence="1">
    <location>
        <begin position="104"/>
        <end position="131"/>
    </location>
</feature>
<feature type="region of interest" description="Disordered" evidence="1">
    <location>
        <begin position="74"/>
        <end position="131"/>
    </location>
</feature>
<keyword evidence="3" id="KW-1185">Reference proteome</keyword>
<protein>
    <submittedName>
        <fullName evidence="2">Uncharacterized protein</fullName>
    </submittedName>
</protein>
<dbReference type="AlphaFoldDB" id="A0AA88IAN0"/>
<evidence type="ECO:0000313" key="2">
    <source>
        <dbReference type="EMBL" id="KAK2725723.1"/>
    </source>
</evidence>
<reference evidence="2" key="1">
    <citation type="submission" date="2023-07" db="EMBL/GenBank/DDBJ databases">
        <title>Chromosome-level genome assembly of Artemia franciscana.</title>
        <authorList>
            <person name="Jo E."/>
        </authorList>
    </citation>
    <scope>NUCLEOTIDE SEQUENCE</scope>
    <source>
        <tissue evidence="2">Whole body</tissue>
    </source>
</reference>
<organism evidence="2 3">
    <name type="scientific">Artemia franciscana</name>
    <name type="common">Brine shrimp</name>
    <name type="synonym">Artemia sanfranciscana</name>
    <dbReference type="NCBI Taxonomy" id="6661"/>
    <lineage>
        <taxon>Eukaryota</taxon>
        <taxon>Metazoa</taxon>
        <taxon>Ecdysozoa</taxon>
        <taxon>Arthropoda</taxon>
        <taxon>Crustacea</taxon>
        <taxon>Branchiopoda</taxon>
        <taxon>Anostraca</taxon>
        <taxon>Artemiidae</taxon>
        <taxon>Artemia</taxon>
    </lineage>
</organism>
<dbReference type="EMBL" id="JAVRJZ010000002">
    <property type="protein sequence ID" value="KAK2725723.1"/>
    <property type="molecule type" value="Genomic_DNA"/>
</dbReference>
<dbReference type="Proteomes" id="UP001187531">
    <property type="component" value="Unassembled WGS sequence"/>
</dbReference>
<name>A0AA88IAN0_ARTSF</name>
<evidence type="ECO:0000256" key="1">
    <source>
        <dbReference type="SAM" id="MobiDB-lite"/>
    </source>
</evidence>
<proteinExistence type="predicted"/>
<evidence type="ECO:0000313" key="3">
    <source>
        <dbReference type="Proteomes" id="UP001187531"/>
    </source>
</evidence>